<evidence type="ECO:0000313" key="8">
    <source>
        <dbReference type="EMBL" id="TFK19247.1"/>
    </source>
</evidence>
<dbReference type="EMBL" id="ML210351">
    <property type="protein sequence ID" value="TFK19247.1"/>
    <property type="molecule type" value="Genomic_DNA"/>
</dbReference>
<dbReference type="GO" id="GO:0005737">
    <property type="term" value="C:cytoplasm"/>
    <property type="evidence" value="ECO:0007669"/>
    <property type="project" value="TreeGrafter"/>
</dbReference>
<accession>A0A5C3KH95</accession>
<comment type="similarity">
    <text evidence="5">Belongs to the protein kinase superfamily. Ser/Thr protein kinase family. GCN2 subfamily.</text>
</comment>
<dbReference type="InterPro" id="IPR011009">
    <property type="entry name" value="Kinase-like_dom_sf"/>
</dbReference>
<evidence type="ECO:0000256" key="4">
    <source>
        <dbReference type="ARBA" id="ARBA00022840"/>
    </source>
</evidence>
<evidence type="ECO:0000256" key="6">
    <source>
        <dbReference type="SAM" id="MobiDB-lite"/>
    </source>
</evidence>
<dbReference type="SUPFAM" id="SSF56112">
    <property type="entry name" value="Protein kinase-like (PK-like)"/>
    <property type="match status" value="1"/>
</dbReference>
<evidence type="ECO:0000256" key="2">
    <source>
        <dbReference type="ARBA" id="ARBA00022741"/>
    </source>
</evidence>
<evidence type="ECO:0000259" key="7">
    <source>
        <dbReference type="PROSITE" id="PS50011"/>
    </source>
</evidence>
<keyword evidence="2" id="KW-0547">Nucleotide-binding</keyword>
<feature type="compositionally biased region" description="Polar residues" evidence="6">
    <location>
        <begin position="1"/>
        <end position="12"/>
    </location>
</feature>
<keyword evidence="1" id="KW-0808">Transferase</keyword>
<feature type="region of interest" description="Disordered" evidence="6">
    <location>
        <begin position="1"/>
        <end position="41"/>
    </location>
</feature>
<evidence type="ECO:0000313" key="9">
    <source>
        <dbReference type="Proteomes" id="UP000307440"/>
    </source>
</evidence>
<organism evidence="8 9">
    <name type="scientific">Coprinopsis marcescibilis</name>
    <name type="common">Agaric fungus</name>
    <name type="synonym">Psathyrella marcescibilis</name>
    <dbReference type="NCBI Taxonomy" id="230819"/>
    <lineage>
        <taxon>Eukaryota</taxon>
        <taxon>Fungi</taxon>
        <taxon>Dikarya</taxon>
        <taxon>Basidiomycota</taxon>
        <taxon>Agaricomycotina</taxon>
        <taxon>Agaricomycetes</taxon>
        <taxon>Agaricomycetidae</taxon>
        <taxon>Agaricales</taxon>
        <taxon>Agaricineae</taxon>
        <taxon>Psathyrellaceae</taxon>
        <taxon>Coprinopsis</taxon>
    </lineage>
</organism>
<proteinExistence type="inferred from homology"/>
<dbReference type="Proteomes" id="UP000307440">
    <property type="component" value="Unassembled WGS sequence"/>
</dbReference>
<dbReference type="PROSITE" id="PS00108">
    <property type="entry name" value="PROTEIN_KINASE_ST"/>
    <property type="match status" value="1"/>
</dbReference>
<name>A0A5C3KH95_COPMA</name>
<dbReference type="Gene3D" id="1.10.510.10">
    <property type="entry name" value="Transferase(Phosphotransferase) domain 1"/>
    <property type="match status" value="1"/>
</dbReference>
<evidence type="ECO:0000256" key="1">
    <source>
        <dbReference type="ARBA" id="ARBA00022679"/>
    </source>
</evidence>
<dbReference type="CDD" id="cd00180">
    <property type="entry name" value="PKc"/>
    <property type="match status" value="1"/>
</dbReference>
<dbReference type="GO" id="GO:0004672">
    <property type="term" value="F:protein kinase activity"/>
    <property type="evidence" value="ECO:0007669"/>
    <property type="project" value="InterPro"/>
</dbReference>
<feature type="domain" description="Protein kinase" evidence="7">
    <location>
        <begin position="94"/>
        <end position="411"/>
    </location>
</feature>
<dbReference type="InterPro" id="IPR008271">
    <property type="entry name" value="Ser/Thr_kinase_AS"/>
</dbReference>
<dbReference type="GO" id="GO:0005634">
    <property type="term" value="C:nucleus"/>
    <property type="evidence" value="ECO:0007669"/>
    <property type="project" value="TreeGrafter"/>
</dbReference>
<dbReference type="Pfam" id="PF00069">
    <property type="entry name" value="Pkinase"/>
    <property type="match status" value="1"/>
</dbReference>
<dbReference type="GO" id="GO:0005524">
    <property type="term" value="F:ATP binding"/>
    <property type="evidence" value="ECO:0007669"/>
    <property type="project" value="UniProtKB-KW"/>
</dbReference>
<dbReference type="AlphaFoldDB" id="A0A5C3KH95"/>
<dbReference type="OrthoDB" id="10252171at2759"/>
<reference evidence="8 9" key="1">
    <citation type="journal article" date="2019" name="Nat. Ecol. Evol.">
        <title>Megaphylogeny resolves global patterns of mushroom evolution.</title>
        <authorList>
            <person name="Varga T."/>
            <person name="Krizsan K."/>
            <person name="Foldi C."/>
            <person name="Dima B."/>
            <person name="Sanchez-Garcia M."/>
            <person name="Sanchez-Ramirez S."/>
            <person name="Szollosi G.J."/>
            <person name="Szarkandi J.G."/>
            <person name="Papp V."/>
            <person name="Albert L."/>
            <person name="Andreopoulos W."/>
            <person name="Angelini C."/>
            <person name="Antonin V."/>
            <person name="Barry K.W."/>
            <person name="Bougher N.L."/>
            <person name="Buchanan P."/>
            <person name="Buyck B."/>
            <person name="Bense V."/>
            <person name="Catcheside P."/>
            <person name="Chovatia M."/>
            <person name="Cooper J."/>
            <person name="Damon W."/>
            <person name="Desjardin D."/>
            <person name="Finy P."/>
            <person name="Geml J."/>
            <person name="Haridas S."/>
            <person name="Hughes K."/>
            <person name="Justo A."/>
            <person name="Karasinski D."/>
            <person name="Kautmanova I."/>
            <person name="Kiss B."/>
            <person name="Kocsube S."/>
            <person name="Kotiranta H."/>
            <person name="LaButti K.M."/>
            <person name="Lechner B.E."/>
            <person name="Liimatainen K."/>
            <person name="Lipzen A."/>
            <person name="Lukacs Z."/>
            <person name="Mihaltcheva S."/>
            <person name="Morgado L.N."/>
            <person name="Niskanen T."/>
            <person name="Noordeloos M.E."/>
            <person name="Ohm R.A."/>
            <person name="Ortiz-Santana B."/>
            <person name="Ovrebo C."/>
            <person name="Racz N."/>
            <person name="Riley R."/>
            <person name="Savchenko A."/>
            <person name="Shiryaev A."/>
            <person name="Soop K."/>
            <person name="Spirin V."/>
            <person name="Szebenyi C."/>
            <person name="Tomsovsky M."/>
            <person name="Tulloss R.E."/>
            <person name="Uehling J."/>
            <person name="Grigoriev I.V."/>
            <person name="Vagvolgyi C."/>
            <person name="Papp T."/>
            <person name="Martin F.M."/>
            <person name="Miettinen O."/>
            <person name="Hibbett D.S."/>
            <person name="Nagy L.G."/>
        </authorList>
    </citation>
    <scope>NUCLEOTIDE SEQUENCE [LARGE SCALE GENOMIC DNA]</scope>
    <source>
        <strain evidence="8 9">CBS 121175</strain>
    </source>
</reference>
<dbReference type="SMART" id="SM00220">
    <property type="entry name" value="S_TKc"/>
    <property type="match status" value="1"/>
</dbReference>
<dbReference type="STRING" id="230819.A0A5C3KH95"/>
<keyword evidence="9" id="KW-1185">Reference proteome</keyword>
<dbReference type="PANTHER" id="PTHR11042">
    <property type="entry name" value="EUKARYOTIC TRANSLATION INITIATION FACTOR 2-ALPHA KINASE EIF2-ALPHA KINASE -RELATED"/>
    <property type="match status" value="1"/>
</dbReference>
<dbReference type="InterPro" id="IPR050339">
    <property type="entry name" value="CC_SR_Kinase"/>
</dbReference>
<dbReference type="PROSITE" id="PS50011">
    <property type="entry name" value="PROTEIN_KINASE_DOM"/>
    <property type="match status" value="1"/>
</dbReference>
<protein>
    <submittedName>
        <fullName evidence="8">Kinase-like protein</fullName>
    </submittedName>
</protein>
<dbReference type="InterPro" id="IPR000719">
    <property type="entry name" value="Prot_kinase_dom"/>
</dbReference>
<keyword evidence="4" id="KW-0067">ATP-binding</keyword>
<evidence type="ECO:0000256" key="3">
    <source>
        <dbReference type="ARBA" id="ARBA00022777"/>
    </source>
</evidence>
<gene>
    <name evidence="8" type="ORF">FA15DRAFT_709148</name>
</gene>
<evidence type="ECO:0000256" key="5">
    <source>
        <dbReference type="ARBA" id="ARBA00037982"/>
    </source>
</evidence>
<keyword evidence="3 8" id="KW-0418">Kinase</keyword>
<sequence>MAFLPNSPSSPNKPEVTRQRPRVFYPPPDAAATRGPTFDRPQRQQAFHVPSQQSDIRKLAAGVSFLNDLRIPTTPSARAKPAPPPVEGFKIVRWKQLVDYAEGQMWGWAVSIVGLDHPKDAEVPKGPFFFAKITRQRRDFFEGAQTTEYTANRRLAEQRNLVVKAISSAWWNFILPLQGRVLFPIRKEQLLLFPLCKSDLYDEIKDRRLRGNTPGPKKIKIWFAQLVAATAYAHSRGIIHRDIKPENILIDKRDNLVLTDFGLAFVSLEGLPLDSLVDYGCRFAGSGCFTAPEILELDHETQQTDYKDELDWELNGRYGTAVDWFALGLTMFEISTPVEGVELDEFLEDYYDLERKVRGKPDETTTIVAIDLLSKCFGIEDELLCDLLWRMLIPAPRERADFNAISTHPYFVLPNNKSIFDSDFLIELSNGPEHGRISNRSMNRSMPDIPERGRMPCAVEDGHFVWVNESPLPIGFDEVSIRASVDAGRKLLARGRVSARSL</sequence>